<evidence type="ECO:0000256" key="8">
    <source>
        <dbReference type="PIRSR" id="PIRSR006356-1"/>
    </source>
</evidence>
<evidence type="ECO:0000256" key="6">
    <source>
        <dbReference type="ARBA" id="ARBA00029544"/>
    </source>
</evidence>
<dbReference type="PANTHER" id="PTHR47271">
    <property type="entry name" value="ARGININE DEIMINASE"/>
    <property type="match status" value="1"/>
</dbReference>
<accession>A0A401IWG5</accession>
<dbReference type="Gene3D" id="3.75.10.10">
    <property type="entry name" value="L-arginine/glycine Amidinotransferase, Chain A"/>
    <property type="match status" value="1"/>
</dbReference>
<evidence type="ECO:0000256" key="7">
    <source>
        <dbReference type="ARBA" id="ARBA00049429"/>
    </source>
</evidence>
<dbReference type="GO" id="GO:0019546">
    <property type="term" value="P:L-arginine deiminase pathway"/>
    <property type="evidence" value="ECO:0007669"/>
    <property type="project" value="TreeGrafter"/>
</dbReference>
<comment type="catalytic activity">
    <reaction evidence="7">
        <text>L-arginine + H2O = L-citrulline + NH4(+)</text>
        <dbReference type="Rhea" id="RHEA:19597"/>
        <dbReference type="ChEBI" id="CHEBI:15377"/>
        <dbReference type="ChEBI" id="CHEBI:28938"/>
        <dbReference type="ChEBI" id="CHEBI:32682"/>
        <dbReference type="ChEBI" id="CHEBI:57743"/>
        <dbReference type="EC" id="3.5.3.6"/>
    </reaction>
</comment>
<dbReference type="Pfam" id="PF02274">
    <property type="entry name" value="ADI"/>
    <property type="match status" value="1"/>
</dbReference>
<dbReference type="GO" id="GO:0016990">
    <property type="term" value="F:arginine deiminase activity"/>
    <property type="evidence" value="ECO:0007669"/>
    <property type="project" value="UniProtKB-EC"/>
</dbReference>
<dbReference type="SUPFAM" id="SSF55909">
    <property type="entry name" value="Pentein"/>
    <property type="match status" value="1"/>
</dbReference>
<dbReference type="PANTHER" id="PTHR47271:SF2">
    <property type="entry name" value="ARGININE DEIMINASE"/>
    <property type="match status" value="1"/>
</dbReference>
<name>A0A401IWG5_9LACO</name>
<protein>
    <recommendedName>
        <fullName evidence="6">Arginine deiminase</fullName>
        <ecNumber evidence="3">3.5.3.6</ecNumber>
    </recommendedName>
</protein>
<evidence type="ECO:0000256" key="5">
    <source>
        <dbReference type="ARBA" id="ARBA00022801"/>
    </source>
</evidence>
<dbReference type="AlphaFoldDB" id="A0A401IWG5"/>
<dbReference type="EC" id="3.5.3.6" evidence="3"/>
<feature type="active site" description="Amidino-cysteine intermediate" evidence="8">
    <location>
        <position position="380"/>
    </location>
</feature>
<comment type="pathway">
    <text evidence="1">Amino-acid degradation; L-arginine degradation via ADI pathway; carbamoyl phosphate from L-arginine: step 1/2.</text>
</comment>
<dbReference type="PIRSF" id="PIRSF006356">
    <property type="entry name" value="Arg_deiminase"/>
    <property type="match status" value="1"/>
</dbReference>
<evidence type="ECO:0000313" key="10">
    <source>
        <dbReference type="Proteomes" id="UP000286848"/>
    </source>
</evidence>
<sequence length="390" mass="44100">MILKRPGQELENLTPATMSRLLFDDIPYLPAAQEEHDYFAATLRENGTKVLYLDDLVVEALQQTPIKEKFAQQMLREAGIQEEKVLAVLTGYLINMETQEMVALLMKGIRKIEVAEHLGAQFQAEEIDHPFLMEPLPNLYFTRDPAAAIGSGVALNSMTFATRKRESLFMEYVLKYHPRFQAQGVSLWHQRERGERIEGGDQLVLNEHVMAIGISQRTAQETVEKLAQQLFAGSSYDTVIGVKIPHNHAMMHLDTVFTMINYDQFTVHPLILNDGQIDLWIMHPGPEGQVLSEHRTDLLQVLKEVLHQSELDLIPTGDGDPLVAAREQWNDGTNTLALAPGEVVTYDRNYVSNELLRKHGVKVHEIRSSELSRGRGGPRCMSMPIVREDS</sequence>
<reference evidence="9 10" key="1">
    <citation type="journal article" date="2019" name="Int. J. Syst. Evol. Microbiol.">
        <title>Lactobacillus salitolerans sp. nov., a novel lactic acid bacterium isolated from spent mushroom substrates.</title>
        <authorList>
            <person name="Tohno M."/>
            <person name="Tanizawa Y."/>
            <person name="Kojima Y."/>
            <person name="Sakamoto M."/>
            <person name="Nakamura Y."/>
            <person name="Ohkuma M."/>
            <person name="Kobayashi H."/>
        </authorList>
    </citation>
    <scope>NUCLEOTIDE SEQUENCE [LARGE SCALE GENOMIC DNA]</scope>
    <source>
        <strain evidence="9 10">YK43</strain>
    </source>
</reference>
<keyword evidence="4" id="KW-0056">Arginine metabolism</keyword>
<evidence type="ECO:0000256" key="4">
    <source>
        <dbReference type="ARBA" id="ARBA00022503"/>
    </source>
</evidence>
<comment type="caution">
    <text evidence="9">The sequence shown here is derived from an EMBL/GenBank/DDBJ whole genome shotgun (WGS) entry which is preliminary data.</text>
</comment>
<organism evidence="9 10">
    <name type="scientific">Ligilactobacillus salitolerans</name>
    <dbReference type="NCBI Taxonomy" id="1808352"/>
    <lineage>
        <taxon>Bacteria</taxon>
        <taxon>Bacillati</taxon>
        <taxon>Bacillota</taxon>
        <taxon>Bacilli</taxon>
        <taxon>Lactobacillales</taxon>
        <taxon>Lactobacillaceae</taxon>
        <taxon>Ligilactobacillus</taxon>
    </lineage>
</organism>
<dbReference type="PRINTS" id="PR01466">
    <property type="entry name" value="ARGDEIMINASE"/>
</dbReference>
<keyword evidence="10" id="KW-1185">Reference proteome</keyword>
<dbReference type="Proteomes" id="UP000286848">
    <property type="component" value="Unassembled WGS sequence"/>
</dbReference>
<evidence type="ECO:0000313" key="9">
    <source>
        <dbReference type="EMBL" id="GBG95845.1"/>
    </source>
</evidence>
<comment type="similarity">
    <text evidence="2">Belongs to the arginine deiminase family.</text>
</comment>
<dbReference type="NCBIfam" id="NF002381">
    <property type="entry name" value="PRK01388.1"/>
    <property type="match status" value="1"/>
</dbReference>
<evidence type="ECO:0000256" key="3">
    <source>
        <dbReference type="ARBA" id="ARBA00012171"/>
    </source>
</evidence>
<keyword evidence="5" id="KW-0378">Hydrolase</keyword>
<gene>
    <name evidence="9" type="primary">arcA</name>
    <name evidence="9" type="ORF">LFYK43_23040</name>
</gene>
<dbReference type="Gene3D" id="1.10.3930.10">
    <property type="entry name" value="Arginine deiminase"/>
    <property type="match status" value="1"/>
</dbReference>
<evidence type="ECO:0000256" key="1">
    <source>
        <dbReference type="ARBA" id="ARBA00005213"/>
    </source>
</evidence>
<proteinExistence type="inferred from homology"/>
<evidence type="ECO:0000256" key="2">
    <source>
        <dbReference type="ARBA" id="ARBA00010206"/>
    </source>
</evidence>
<dbReference type="EMBL" id="BFFP01000061">
    <property type="protein sequence ID" value="GBG95845.1"/>
    <property type="molecule type" value="Genomic_DNA"/>
</dbReference>
<dbReference type="InterPro" id="IPR003876">
    <property type="entry name" value="Arg_deiminase"/>
</dbReference>
<dbReference type="UniPathway" id="UPA00254">
    <property type="reaction ID" value="UER00364"/>
</dbReference>